<dbReference type="InterPro" id="IPR009071">
    <property type="entry name" value="HMG_box_dom"/>
</dbReference>
<dbReference type="InterPro" id="IPR036910">
    <property type="entry name" value="HMG_box_dom_sf"/>
</dbReference>
<protein>
    <recommendedName>
        <fullName evidence="3">HMG box domain-containing protein</fullName>
    </recommendedName>
</protein>
<sequence>MPPKVRKYKKDPALDAFMESEAGVQLFTALTKCADGIRELAEFVQTVLPQHIAPPVVSLAEDGKKKKRQKKERDPDAPKRPNSPFLTFSKDVRAKVIAANPELKGAKVQEAIGQMWRALDETEKRRYIENSAVAREEYKQLTGERAIAPTTAAKKLAPLPVTQEDSSEAESEEEEDSDEEEEEEEEDVVAAGAELKLPSTSKLANGKQKTTKAKVVPKKNVVKAEPTPPAPIAPAKAKDATPSKKKKEANANGTPVTKGATPATPNTSTPNSKKRKAEAQVPQTPVDTAAAGEAKKKRRAKKKKSISEPEAITQPVAPSPKKKPKPAKANV</sequence>
<dbReference type="RefSeq" id="XP_016604307.1">
    <property type="nucleotide sequence ID" value="XM_016756575.1"/>
</dbReference>
<evidence type="ECO:0000313" key="4">
    <source>
        <dbReference type="EMBL" id="KNC96267.1"/>
    </source>
</evidence>
<keyword evidence="5" id="KW-1185">Reference proteome</keyword>
<dbReference type="GO" id="GO:0045892">
    <property type="term" value="P:negative regulation of DNA-templated transcription"/>
    <property type="evidence" value="ECO:0007669"/>
    <property type="project" value="TreeGrafter"/>
</dbReference>
<name>A0A0L0H4Y1_SPIPD</name>
<accession>A0A0L0H4Y1</accession>
<dbReference type="EMBL" id="KQ257470">
    <property type="protein sequence ID" value="KNC96267.1"/>
    <property type="molecule type" value="Genomic_DNA"/>
</dbReference>
<feature type="compositionally biased region" description="Basic residues" evidence="2">
    <location>
        <begin position="295"/>
        <end position="304"/>
    </location>
</feature>
<dbReference type="GO" id="GO:0031492">
    <property type="term" value="F:nucleosomal DNA binding"/>
    <property type="evidence" value="ECO:0007669"/>
    <property type="project" value="TreeGrafter"/>
</dbReference>
<feature type="region of interest" description="Disordered" evidence="2">
    <location>
        <begin position="58"/>
        <end position="86"/>
    </location>
</feature>
<dbReference type="STRING" id="645134.A0A0L0H4Y1"/>
<dbReference type="Pfam" id="PF00505">
    <property type="entry name" value="HMG_box"/>
    <property type="match status" value="1"/>
</dbReference>
<feature type="compositionally biased region" description="Basic residues" evidence="2">
    <location>
        <begin position="209"/>
        <end position="221"/>
    </location>
</feature>
<dbReference type="VEuPathDB" id="FungiDB:SPPG_08418"/>
<keyword evidence="1" id="KW-0539">Nucleus</keyword>
<dbReference type="Gene3D" id="1.10.30.10">
    <property type="entry name" value="High mobility group box domain"/>
    <property type="match status" value="1"/>
</dbReference>
<feature type="compositionally biased region" description="Basic residues" evidence="2">
    <location>
        <begin position="320"/>
        <end position="331"/>
    </location>
</feature>
<dbReference type="eggNOG" id="KOG0381">
    <property type="taxonomic scope" value="Eukaryota"/>
</dbReference>
<feature type="DNA-binding region" description="HMG box" evidence="1">
    <location>
        <begin position="78"/>
        <end position="146"/>
    </location>
</feature>
<proteinExistence type="predicted"/>
<feature type="domain" description="HMG box" evidence="3">
    <location>
        <begin position="78"/>
        <end position="146"/>
    </location>
</feature>
<feature type="region of interest" description="Disordered" evidence="2">
    <location>
        <begin position="142"/>
        <end position="331"/>
    </location>
</feature>
<evidence type="ECO:0000256" key="1">
    <source>
        <dbReference type="PROSITE-ProRule" id="PRU00267"/>
    </source>
</evidence>
<dbReference type="PANTHER" id="PTHR46232:SF1">
    <property type="entry name" value="SWI_SNF-RELATED MATRIX-ASSOCIATED ACTIN-DEPENDENT REGULATOR OF CHROMATIN SUBFAMILY E MEMBER 1"/>
    <property type="match status" value="1"/>
</dbReference>
<keyword evidence="1" id="KW-0238">DNA-binding</keyword>
<feature type="compositionally biased region" description="Acidic residues" evidence="2">
    <location>
        <begin position="165"/>
        <end position="188"/>
    </location>
</feature>
<dbReference type="Proteomes" id="UP000053201">
    <property type="component" value="Unassembled WGS sequence"/>
</dbReference>
<dbReference type="SMART" id="SM00398">
    <property type="entry name" value="HMG"/>
    <property type="match status" value="1"/>
</dbReference>
<dbReference type="OrthoDB" id="1919336at2759"/>
<dbReference type="PANTHER" id="PTHR46232">
    <property type="entry name" value="SMARCE1 REGULATOR OF CHROMATIN"/>
    <property type="match status" value="1"/>
</dbReference>
<reference evidence="4 5" key="1">
    <citation type="submission" date="2009-08" db="EMBL/GenBank/DDBJ databases">
        <title>The Genome Sequence of Spizellomyces punctatus strain DAOM BR117.</title>
        <authorList>
            <consortium name="The Broad Institute Genome Sequencing Platform"/>
            <person name="Russ C."/>
            <person name="Cuomo C."/>
            <person name="Shea T."/>
            <person name="Young S.K."/>
            <person name="Zeng Q."/>
            <person name="Koehrsen M."/>
            <person name="Haas B."/>
            <person name="Borodovsky M."/>
            <person name="Guigo R."/>
            <person name="Alvarado L."/>
            <person name="Berlin A."/>
            <person name="Bochicchio J."/>
            <person name="Borenstein D."/>
            <person name="Chapman S."/>
            <person name="Chen Z."/>
            <person name="Engels R."/>
            <person name="Freedman E."/>
            <person name="Gellesch M."/>
            <person name="Goldberg J."/>
            <person name="Griggs A."/>
            <person name="Gujja S."/>
            <person name="Heiman D."/>
            <person name="Hepburn T."/>
            <person name="Howarth C."/>
            <person name="Jen D."/>
            <person name="Larson L."/>
            <person name="Lewis B."/>
            <person name="Mehta T."/>
            <person name="Park D."/>
            <person name="Pearson M."/>
            <person name="Roberts A."/>
            <person name="Saif S."/>
            <person name="Shenoy N."/>
            <person name="Sisk P."/>
            <person name="Stolte C."/>
            <person name="Sykes S."/>
            <person name="Thomson T."/>
            <person name="Walk T."/>
            <person name="White J."/>
            <person name="Yandava C."/>
            <person name="Burger G."/>
            <person name="Gray M.W."/>
            <person name="Holland P.W.H."/>
            <person name="King N."/>
            <person name="Lang F.B.F."/>
            <person name="Roger A.J."/>
            <person name="Ruiz-Trillo I."/>
            <person name="Lander E."/>
            <person name="Nusbaum C."/>
        </authorList>
    </citation>
    <scope>NUCLEOTIDE SEQUENCE [LARGE SCALE GENOMIC DNA]</scope>
    <source>
        <strain evidence="4 5">DAOM BR117</strain>
    </source>
</reference>
<dbReference type="PROSITE" id="PS50118">
    <property type="entry name" value="HMG_BOX_2"/>
    <property type="match status" value="1"/>
</dbReference>
<evidence type="ECO:0000313" key="5">
    <source>
        <dbReference type="Proteomes" id="UP000053201"/>
    </source>
</evidence>
<gene>
    <name evidence="4" type="ORF">SPPG_08418</name>
</gene>
<dbReference type="AlphaFoldDB" id="A0A0L0H4Y1"/>
<organism evidence="4 5">
    <name type="scientific">Spizellomyces punctatus (strain DAOM BR117)</name>
    <dbReference type="NCBI Taxonomy" id="645134"/>
    <lineage>
        <taxon>Eukaryota</taxon>
        <taxon>Fungi</taxon>
        <taxon>Fungi incertae sedis</taxon>
        <taxon>Chytridiomycota</taxon>
        <taxon>Chytridiomycota incertae sedis</taxon>
        <taxon>Chytridiomycetes</taxon>
        <taxon>Spizellomycetales</taxon>
        <taxon>Spizellomycetaceae</taxon>
        <taxon>Spizellomyces</taxon>
    </lineage>
</organism>
<feature type="compositionally biased region" description="Low complexity" evidence="2">
    <location>
        <begin position="260"/>
        <end position="271"/>
    </location>
</feature>
<dbReference type="OMA" id="KRQHDPN"/>
<dbReference type="InParanoid" id="A0A0L0H4Y1"/>
<dbReference type="SUPFAM" id="SSF47095">
    <property type="entry name" value="HMG-box"/>
    <property type="match status" value="1"/>
</dbReference>
<evidence type="ECO:0000259" key="3">
    <source>
        <dbReference type="PROSITE" id="PS50118"/>
    </source>
</evidence>
<dbReference type="GeneID" id="27691585"/>
<evidence type="ECO:0000256" key="2">
    <source>
        <dbReference type="SAM" id="MobiDB-lite"/>
    </source>
</evidence>
<dbReference type="GO" id="GO:0016514">
    <property type="term" value="C:SWI/SNF complex"/>
    <property type="evidence" value="ECO:0007669"/>
    <property type="project" value="TreeGrafter"/>
</dbReference>